<protein>
    <recommendedName>
        <fullName evidence="3">Peptidylprolyl isomerase</fullName>
    </recommendedName>
</protein>
<reference evidence="1 2" key="1">
    <citation type="submission" date="2024-08" db="EMBL/GenBank/DDBJ databases">
        <title>Tateyamaria sp. nov., isolated from marine algae.</title>
        <authorList>
            <person name="Choi B.J."/>
            <person name="Kim J.M."/>
            <person name="Lee J.K."/>
            <person name="Choi D.G."/>
            <person name="Bayburt H."/>
            <person name="Baek J.H."/>
            <person name="Han D.M."/>
            <person name="Jeon C.O."/>
        </authorList>
    </citation>
    <scope>NUCLEOTIDE SEQUENCE [LARGE SCALE GENOMIC DNA]</scope>
    <source>
        <strain evidence="1 2">KMU-156</strain>
    </source>
</reference>
<comment type="caution">
    <text evidence="1">The sequence shown here is derived from an EMBL/GenBank/DDBJ whole genome shotgun (WGS) entry which is preliminary data.</text>
</comment>
<proteinExistence type="predicted"/>
<dbReference type="EMBL" id="JBHDIY010000002">
    <property type="protein sequence ID" value="MFL4471310.1"/>
    <property type="molecule type" value="Genomic_DNA"/>
</dbReference>
<organism evidence="1 2">
    <name type="scientific">Tateyamaria armeniaca</name>
    <dbReference type="NCBI Taxonomy" id="2518930"/>
    <lineage>
        <taxon>Bacteria</taxon>
        <taxon>Pseudomonadati</taxon>
        <taxon>Pseudomonadota</taxon>
        <taxon>Alphaproteobacteria</taxon>
        <taxon>Rhodobacterales</taxon>
        <taxon>Roseobacteraceae</taxon>
        <taxon>Tateyamaria</taxon>
    </lineage>
</organism>
<evidence type="ECO:0000313" key="1">
    <source>
        <dbReference type="EMBL" id="MFL4471310.1"/>
    </source>
</evidence>
<name>A0ABW8UW01_9RHOB</name>
<dbReference type="RefSeq" id="WP_407593147.1">
    <property type="nucleotide sequence ID" value="NZ_JBHDIY010000002.1"/>
</dbReference>
<evidence type="ECO:0000313" key="2">
    <source>
        <dbReference type="Proteomes" id="UP001627408"/>
    </source>
</evidence>
<gene>
    <name evidence="1" type="ORF">ACERZ8_16020</name>
</gene>
<dbReference type="Proteomes" id="UP001627408">
    <property type="component" value="Unassembled WGS sequence"/>
</dbReference>
<accession>A0ABW8UW01</accession>
<keyword evidence="2" id="KW-1185">Reference proteome</keyword>
<sequence>MELSKLDPGETSTALTRSNGQTLVLLMLCGRTPVLEEDQEIDRDSISAQLRNQRLNAFSENLLEQLAAEATITVFE</sequence>
<evidence type="ECO:0008006" key="3">
    <source>
        <dbReference type="Google" id="ProtNLM"/>
    </source>
</evidence>